<evidence type="ECO:0000256" key="1">
    <source>
        <dbReference type="SAM" id="MobiDB-lite"/>
    </source>
</evidence>
<dbReference type="RefSeq" id="WP_345481838.1">
    <property type="nucleotide sequence ID" value="NZ_BAABLP010000006.1"/>
</dbReference>
<keyword evidence="2" id="KW-1133">Transmembrane helix</keyword>
<feature type="transmembrane region" description="Helical" evidence="2">
    <location>
        <begin position="91"/>
        <end position="114"/>
    </location>
</feature>
<keyword evidence="2" id="KW-0472">Membrane</keyword>
<evidence type="ECO:0000313" key="4">
    <source>
        <dbReference type="Proteomes" id="UP001500121"/>
    </source>
</evidence>
<keyword evidence="4" id="KW-1185">Reference proteome</keyword>
<name>A0ABP8ZCC9_9MICO</name>
<protein>
    <submittedName>
        <fullName evidence="3">Uncharacterized protein</fullName>
    </submittedName>
</protein>
<gene>
    <name evidence="3" type="ORF">GCM10025783_27260</name>
</gene>
<organism evidence="3 4">
    <name type="scientific">Amnibacterium soli</name>
    <dbReference type="NCBI Taxonomy" id="1282736"/>
    <lineage>
        <taxon>Bacteria</taxon>
        <taxon>Bacillati</taxon>
        <taxon>Actinomycetota</taxon>
        <taxon>Actinomycetes</taxon>
        <taxon>Micrococcales</taxon>
        <taxon>Microbacteriaceae</taxon>
        <taxon>Amnibacterium</taxon>
    </lineage>
</organism>
<dbReference type="Proteomes" id="UP001500121">
    <property type="component" value="Unassembled WGS sequence"/>
</dbReference>
<feature type="region of interest" description="Disordered" evidence="1">
    <location>
        <begin position="1"/>
        <end position="24"/>
    </location>
</feature>
<proteinExistence type="predicted"/>
<accession>A0ABP8ZCC9</accession>
<evidence type="ECO:0000256" key="2">
    <source>
        <dbReference type="SAM" id="Phobius"/>
    </source>
</evidence>
<evidence type="ECO:0000313" key="3">
    <source>
        <dbReference type="EMBL" id="GAA4752934.1"/>
    </source>
</evidence>
<keyword evidence="2" id="KW-0812">Transmembrane</keyword>
<feature type="compositionally biased region" description="Polar residues" evidence="1">
    <location>
        <begin position="1"/>
        <end position="18"/>
    </location>
</feature>
<comment type="caution">
    <text evidence="3">The sequence shown here is derived from an EMBL/GenBank/DDBJ whole genome shotgun (WGS) entry which is preliminary data.</text>
</comment>
<dbReference type="EMBL" id="BAABLP010000006">
    <property type="protein sequence ID" value="GAA4752934.1"/>
    <property type="molecule type" value="Genomic_DNA"/>
</dbReference>
<sequence length="119" mass="12227">MTITATQVPALQTSSSRSDPAAGGDVSWRALSADLWAARREGRHLGTVQRGRRWLAAGADSEPIGVFRTFAEAQAAVASPGARPAEARGSVLDASALVLVSMLAAGAAAGAWVWSTLLL</sequence>
<reference evidence="4" key="1">
    <citation type="journal article" date="2019" name="Int. J. Syst. Evol. Microbiol.">
        <title>The Global Catalogue of Microorganisms (GCM) 10K type strain sequencing project: providing services to taxonomists for standard genome sequencing and annotation.</title>
        <authorList>
            <consortium name="The Broad Institute Genomics Platform"/>
            <consortium name="The Broad Institute Genome Sequencing Center for Infectious Disease"/>
            <person name="Wu L."/>
            <person name="Ma J."/>
        </authorList>
    </citation>
    <scope>NUCLEOTIDE SEQUENCE [LARGE SCALE GENOMIC DNA]</scope>
    <source>
        <strain evidence="4">JCM 19015</strain>
    </source>
</reference>